<reference evidence="11" key="1">
    <citation type="journal article" date="2021" name="IMA Fungus">
        <title>Genomic characterization of three marine fungi, including Emericellopsis atlantica sp. nov. with signatures of a generalist lifestyle and marine biomass degradation.</title>
        <authorList>
            <person name="Hagestad O.C."/>
            <person name="Hou L."/>
            <person name="Andersen J.H."/>
            <person name="Hansen E.H."/>
            <person name="Altermark B."/>
            <person name="Li C."/>
            <person name="Kuhnert E."/>
            <person name="Cox R.J."/>
            <person name="Crous P.W."/>
            <person name="Spatafora J.W."/>
            <person name="Lail K."/>
            <person name="Amirebrahimi M."/>
            <person name="Lipzen A."/>
            <person name="Pangilinan J."/>
            <person name="Andreopoulos W."/>
            <person name="Hayes R.D."/>
            <person name="Ng V."/>
            <person name="Grigoriev I.V."/>
            <person name="Jackson S.A."/>
            <person name="Sutton T.D.S."/>
            <person name="Dobson A.D.W."/>
            <person name="Rama T."/>
        </authorList>
    </citation>
    <scope>NUCLEOTIDE SEQUENCE</scope>
    <source>
        <strain evidence="11">TRa018bII</strain>
    </source>
</reference>
<accession>A0A9P7YLA1</accession>
<evidence type="ECO:0000256" key="1">
    <source>
        <dbReference type="ARBA" id="ARBA00000724"/>
    </source>
</evidence>
<evidence type="ECO:0000313" key="12">
    <source>
        <dbReference type="Proteomes" id="UP000824998"/>
    </source>
</evidence>
<feature type="binding site" evidence="9">
    <location>
        <begin position="216"/>
        <end position="217"/>
    </location>
    <ligand>
        <name>S-adenosyl-L-methionine</name>
        <dbReference type="ChEBI" id="CHEBI:59789"/>
    </ligand>
</feature>
<evidence type="ECO:0000313" key="11">
    <source>
        <dbReference type="EMBL" id="KAG9235160.1"/>
    </source>
</evidence>
<dbReference type="AlphaFoldDB" id="A0A9P7YLA1"/>
<dbReference type="EC" id="2.1.1.233" evidence="3 8"/>
<gene>
    <name evidence="11" type="ORF">BJ875DRAFT_281373</name>
</gene>
<dbReference type="Pfam" id="PF04072">
    <property type="entry name" value="LCM"/>
    <property type="match status" value="1"/>
</dbReference>
<dbReference type="Proteomes" id="UP000824998">
    <property type="component" value="Unassembled WGS sequence"/>
</dbReference>
<feature type="binding site" evidence="9">
    <location>
        <position position="96"/>
    </location>
    <ligand>
        <name>S-adenosyl-L-methionine</name>
        <dbReference type="ChEBI" id="CHEBI:59789"/>
    </ligand>
</feature>
<dbReference type="InterPro" id="IPR007213">
    <property type="entry name" value="Ppm1/Ppm2/Tcmp"/>
</dbReference>
<proteinExistence type="inferred from homology"/>
<dbReference type="EMBL" id="MU251440">
    <property type="protein sequence ID" value="KAG9235160.1"/>
    <property type="molecule type" value="Genomic_DNA"/>
</dbReference>
<comment type="caution">
    <text evidence="11">The sequence shown here is derived from an EMBL/GenBank/DDBJ whole genome shotgun (WGS) entry which is preliminary data.</text>
</comment>
<evidence type="ECO:0000256" key="3">
    <source>
        <dbReference type="ARBA" id="ARBA00012834"/>
    </source>
</evidence>
<evidence type="ECO:0000256" key="5">
    <source>
        <dbReference type="ARBA" id="ARBA00022603"/>
    </source>
</evidence>
<evidence type="ECO:0000256" key="10">
    <source>
        <dbReference type="SAM" id="MobiDB-lite"/>
    </source>
</evidence>
<name>A0A9P7YLA1_9HELO</name>
<comment type="function">
    <text evidence="8">Methylates the carboxyl group of the C-terminal leucine residue of protein phosphatase 2A catalytic subunits to form alpha-leucine ester residues.</text>
</comment>
<evidence type="ECO:0000256" key="4">
    <source>
        <dbReference type="ARBA" id="ARBA00017497"/>
    </source>
</evidence>
<dbReference type="OrthoDB" id="203237at2759"/>
<dbReference type="PIRSF" id="PIRSF016305">
    <property type="entry name" value="LCM_mtfrase"/>
    <property type="match status" value="1"/>
</dbReference>
<dbReference type="GO" id="GO:0018423">
    <property type="term" value="F:protein C-terminal leucine carboxyl O-methyltransferase activity"/>
    <property type="evidence" value="ECO:0007669"/>
    <property type="project" value="UniProtKB-EC"/>
</dbReference>
<comment type="similarity">
    <text evidence="2 8">Belongs to the methyltransferase superfamily. LCMT family.</text>
</comment>
<feature type="binding site" evidence="9">
    <location>
        <position position="128"/>
    </location>
    <ligand>
        <name>S-adenosyl-L-methionine</name>
        <dbReference type="ChEBI" id="CHEBI:59789"/>
    </ligand>
</feature>
<dbReference type="PANTHER" id="PTHR13600">
    <property type="entry name" value="LEUCINE CARBOXYL METHYLTRANSFERASE"/>
    <property type="match status" value="1"/>
</dbReference>
<protein>
    <recommendedName>
        <fullName evidence="4 8">Leucine carboxyl methyltransferase 1</fullName>
        <ecNumber evidence="3 8">2.1.1.233</ecNumber>
    </recommendedName>
</protein>
<dbReference type="InterPro" id="IPR016651">
    <property type="entry name" value="LCMT1"/>
</dbReference>
<comment type="catalytic activity">
    <reaction evidence="1 8">
        <text>[phosphatase 2A protein]-C-terminal L-leucine + S-adenosyl-L-methionine = [phosphatase 2A protein]-C-terminal L-leucine methyl ester + S-adenosyl-L-homocysteine</text>
        <dbReference type="Rhea" id="RHEA:48544"/>
        <dbReference type="Rhea" id="RHEA-COMP:12134"/>
        <dbReference type="Rhea" id="RHEA-COMP:12135"/>
        <dbReference type="ChEBI" id="CHEBI:57856"/>
        <dbReference type="ChEBI" id="CHEBI:59789"/>
        <dbReference type="ChEBI" id="CHEBI:90516"/>
        <dbReference type="ChEBI" id="CHEBI:90517"/>
        <dbReference type="EC" id="2.1.1.233"/>
    </reaction>
</comment>
<evidence type="ECO:0000256" key="9">
    <source>
        <dbReference type="PIRSR" id="PIRSR016305-1"/>
    </source>
</evidence>
<dbReference type="Gene3D" id="3.40.50.150">
    <property type="entry name" value="Vaccinia Virus protein VP39"/>
    <property type="match status" value="1"/>
</dbReference>
<keyword evidence="5 8" id="KW-0489">Methyltransferase</keyword>
<keyword evidence="7 8" id="KW-0949">S-adenosyl-L-methionine</keyword>
<keyword evidence="6 8" id="KW-0808">Transferase</keyword>
<evidence type="ECO:0000256" key="7">
    <source>
        <dbReference type="ARBA" id="ARBA00022691"/>
    </source>
</evidence>
<dbReference type="SUPFAM" id="SSF53335">
    <property type="entry name" value="S-adenosyl-L-methionine-dependent methyltransferases"/>
    <property type="match status" value="1"/>
</dbReference>
<dbReference type="GO" id="GO:0032259">
    <property type="term" value="P:methylation"/>
    <property type="evidence" value="ECO:0007669"/>
    <property type="project" value="UniProtKB-KW"/>
</dbReference>
<organism evidence="11 12">
    <name type="scientific">Amylocarpus encephaloides</name>
    <dbReference type="NCBI Taxonomy" id="45428"/>
    <lineage>
        <taxon>Eukaryota</taxon>
        <taxon>Fungi</taxon>
        <taxon>Dikarya</taxon>
        <taxon>Ascomycota</taxon>
        <taxon>Pezizomycotina</taxon>
        <taxon>Leotiomycetes</taxon>
        <taxon>Helotiales</taxon>
        <taxon>Helotiales incertae sedis</taxon>
        <taxon>Amylocarpus</taxon>
    </lineage>
</organism>
<keyword evidence="12" id="KW-1185">Reference proteome</keyword>
<dbReference type="InterPro" id="IPR029063">
    <property type="entry name" value="SAM-dependent_MTases_sf"/>
</dbReference>
<evidence type="ECO:0000256" key="8">
    <source>
        <dbReference type="PIRNR" id="PIRNR016305"/>
    </source>
</evidence>
<feature type="region of interest" description="Disordered" evidence="10">
    <location>
        <begin position="1"/>
        <end position="35"/>
    </location>
</feature>
<feature type="binding site" evidence="9">
    <location>
        <position position="246"/>
    </location>
    <ligand>
        <name>S-adenosyl-L-methionine</name>
        <dbReference type="ChEBI" id="CHEBI:59789"/>
    </ligand>
</feature>
<evidence type="ECO:0000256" key="2">
    <source>
        <dbReference type="ARBA" id="ARBA00010703"/>
    </source>
</evidence>
<evidence type="ECO:0000256" key="6">
    <source>
        <dbReference type="ARBA" id="ARBA00022679"/>
    </source>
</evidence>
<sequence length="392" mass="44135">MSAPQIPNLLLSPAGGRSRGGRGPGRGRGRGRISGRANAAAIQSKDLDIQSTDTDAAVSRLSAVSLGYLDDPFASLFVNGPSTRRQPIINRGTYARTTALDILINAFLSHEPLSTDDITPTRQIISLGAGTDTRYFRLRAKNMHHNLIYHEFDFPSVCATKRQITSGSRSLSMQDDSMELFAWQENKTTEEDQEPAWGFARREDSSDIRYCCHPLDLRSLPYTPPMSLLDYFTGVRSDIPTLIISECCLCYLEVENAQEVVEWFADRIESLGIILYEPIGVDDPFGQMMVSNLAARNITMPTVKVYKTLDDQKRRLSDLIIHTTDDGGAQEAETVGNIWEKWISPQEKERVDNLEGLDEVEEWQMLARHYAVVWGWRGKSGWENWEALKENQ</sequence>
<dbReference type="PANTHER" id="PTHR13600:SF21">
    <property type="entry name" value="LEUCINE CARBOXYL METHYLTRANSFERASE 1"/>
    <property type="match status" value="1"/>
</dbReference>